<dbReference type="InterPro" id="IPR033480">
    <property type="entry name" value="sCache_2"/>
</dbReference>
<proteinExistence type="predicted"/>
<keyword evidence="2" id="KW-1003">Cell membrane</keyword>
<protein>
    <submittedName>
        <fullName evidence="8">Cache domain-containing protein</fullName>
    </submittedName>
</protein>
<evidence type="ECO:0000256" key="6">
    <source>
        <dbReference type="SAM" id="SignalP"/>
    </source>
</evidence>
<evidence type="ECO:0000256" key="5">
    <source>
        <dbReference type="ARBA" id="ARBA00023136"/>
    </source>
</evidence>
<comment type="subcellular location">
    <subcellularLocation>
        <location evidence="1">Cell membrane</location>
        <topology evidence="1">Multi-pass membrane protein</topology>
    </subcellularLocation>
</comment>
<evidence type="ECO:0000256" key="3">
    <source>
        <dbReference type="ARBA" id="ARBA00022692"/>
    </source>
</evidence>
<evidence type="ECO:0000256" key="1">
    <source>
        <dbReference type="ARBA" id="ARBA00004651"/>
    </source>
</evidence>
<dbReference type="Gene3D" id="3.30.450.20">
    <property type="entry name" value="PAS domain"/>
    <property type="match status" value="1"/>
</dbReference>
<dbReference type="RefSeq" id="WP_316703007.1">
    <property type="nucleotide sequence ID" value="NZ_CP136336.1"/>
</dbReference>
<keyword evidence="4" id="KW-1133">Transmembrane helix</keyword>
<feature type="chain" id="PRO_5045112428" evidence="6">
    <location>
        <begin position="23"/>
        <end position="155"/>
    </location>
</feature>
<evidence type="ECO:0000313" key="9">
    <source>
        <dbReference type="Proteomes" id="UP001303946"/>
    </source>
</evidence>
<evidence type="ECO:0000256" key="4">
    <source>
        <dbReference type="ARBA" id="ARBA00022989"/>
    </source>
</evidence>
<keyword evidence="9" id="KW-1185">Reference proteome</keyword>
<dbReference type="EMBL" id="CP136336">
    <property type="protein sequence ID" value="WOB10108.1"/>
    <property type="molecule type" value="Genomic_DNA"/>
</dbReference>
<evidence type="ECO:0000259" key="7">
    <source>
        <dbReference type="SMART" id="SM01049"/>
    </source>
</evidence>
<dbReference type="SMART" id="SM01049">
    <property type="entry name" value="Cache_2"/>
    <property type="match status" value="1"/>
</dbReference>
<reference evidence="8 9" key="1">
    <citation type="submission" date="2023-10" db="EMBL/GenBank/DDBJ databases">
        <title>Bacteria for the degradation of biodegradable plastic PBAT(Polybutylene adipate terephthalate).</title>
        <authorList>
            <person name="Weon H.-Y."/>
            <person name="Yeon J."/>
        </authorList>
    </citation>
    <scope>NUCLEOTIDE SEQUENCE [LARGE SCALE GENOMIC DNA]</scope>
    <source>
        <strain evidence="8 9">SBD 7-3</strain>
    </source>
</reference>
<dbReference type="Pfam" id="PF17200">
    <property type="entry name" value="sCache_2"/>
    <property type="match status" value="1"/>
</dbReference>
<accession>A0ABZ0D4Y5</accession>
<feature type="domain" description="Single Cache" evidence="7">
    <location>
        <begin position="26"/>
        <end position="105"/>
    </location>
</feature>
<keyword evidence="6" id="KW-0732">Signal</keyword>
<sequence length="155" mass="16914">MKPLLFAAAALTATLACGQADAEPRRATPAQAVAMVKKALATVRRDGRDKAYAAITDPRGGFVRDDLYITVWGLDGVVRAHGANPNMVGKTLGDLRDIDGKLFIQERFQLASAKGKFWQEYKYTHPTTGKIEPKRVYCESLEDTVVCGGVYGLPR</sequence>
<dbReference type="PROSITE" id="PS51257">
    <property type="entry name" value="PROKAR_LIPOPROTEIN"/>
    <property type="match status" value="1"/>
</dbReference>
<dbReference type="Proteomes" id="UP001303946">
    <property type="component" value="Chromosome"/>
</dbReference>
<evidence type="ECO:0000256" key="2">
    <source>
        <dbReference type="ARBA" id="ARBA00022475"/>
    </source>
</evidence>
<feature type="signal peptide" evidence="6">
    <location>
        <begin position="1"/>
        <end position="22"/>
    </location>
</feature>
<gene>
    <name evidence="8" type="ORF">RXV79_08585</name>
</gene>
<keyword evidence="5" id="KW-0472">Membrane</keyword>
<organism evidence="8 9">
    <name type="scientific">Piscinibacter gummiphilus</name>
    <dbReference type="NCBI Taxonomy" id="946333"/>
    <lineage>
        <taxon>Bacteria</taxon>
        <taxon>Pseudomonadati</taxon>
        <taxon>Pseudomonadota</taxon>
        <taxon>Betaproteobacteria</taxon>
        <taxon>Burkholderiales</taxon>
        <taxon>Sphaerotilaceae</taxon>
        <taxon>Piscinibacter</taxon>
    </lineage>
</organism>
<evidence type="ECO:0000313" key="8">
    <source>
        <dbReference type="EMBL" id="WOB10108.1"/>
    </source>
</evidence>
<keyword evidence="3" id="KW-0812">Transmembrane</keyword>
<name>A0ABZ0D4Y5_9BURK</name>